<reference evidence="2 3" key="1">
    <citation type="submission" date="2020-08" db="EMBL/GenBank/DDBJ databases">
        <title>Genome sequencing of Purple Non-Sulfur Bacteria from various extreme environments.</title>
        <authorList>
            <person name="Mayer M."/>
        </authorList>
    </citation>
    <scope>NUCLEOTIDE SEQUENCE [LARGE SCALE GENOMIC DNA]</scope>
    <source>
        <strain evidence="2 3">2761</strain>
    </source>
</reference>
<dbReference type="Proteomes" id="UP000587070">
    <property type="component" value="Unassembled WGS sequence"/>
</dbReference>
<evidence type="ECO:0000313" key="3">
    <source>
        <dbReference type="Proteomes" id="UP000587070"/>
    </source>
</evidence>
<feature type="compositionally biased region" description="Polar residues" evidence="1">
    <location>
        <begin position="123"/>
        <end position="135"/>
    </location>
</feature>
<dbReference type="RefSeq" id="WP_153116505.1">
    <property type="nucleotide sequence ID" value="NZ_JACIGE010000006.1"/>
</dbReference>
<evidence type="ECO:0000256" key="1">
    <source>
        <dbReference type="SAM" id="MobiDB-lite"/>
    </source>
</evidence>
<proteinExistence type="predicted"/>
<protein>
    <submittedName>
        <fullName evidence="2">Uncharacterized protein</fullName>
    </submittedName>
</protein>
<gene>
    <name evidence="2" type="ORF">GGD90_002003</name>
</gene>
<dbReference type="EMBL" id="JACIGE010000006">
    <property type="protein sequence ID" value="MBB4247629.1"/>
    <property type="molecule type" value="Genomic_DNA"/>
</dbReference>
<comment type="caution">
    <text evidence="2">The sequence shown here is derived from an EMBL/GenBank/DDBJ whole genome shotgun (WGS) entry which is preliminary data.</text>
</comment>
<sequence>MAFLEWQNRKIGAERMRVSHHRPRPALRSLSRQSARVKPVAVTTAKDLQTAIGLGWPPLLREAVFKHKSPAADSAGAAAGPSTVPDGSCARLGAKLHFRGCFAALRAHANALARAGKPRRTGFTGNRQGPRRLTS</sequence>
<accession>A0A840GHG8</accession>
<name>A0A840GHG8_RHOTE</name>
<dbReference type="AlphaFoldDB" id="A0A840GHG8"/>
<feature type="region of interest" description="Disordered" evidence="1">
    <location>
        <begin position="114"/>
        <end position="135"/>
    </location>
</feature>
<keyword evidence="3" id="KW-1185">Reference proteome</keyword>
<organism evidence="2 3">
    <name type="scientific">Rhodocyclus tenuis</name>
    <name type="common">Rhodospirillum tenue</name>
    <dbReference type="NCBI Taxonomy" id="1066"/>
    <lineage>
        <taxon>Bacteria</taxon>
        <taxon>Pseudomonadati</taxon>
        <taxon>Pseudomonadota</taxon>
        <taxon>Betaproteobacteria</taxon>
        <taxon>Rhodocyclales</taxon>
        <taxon>Rhodocyclaceae</taxon>
        <taxon>Rhodocyclus</taxon>
    </lineage>
</organism>
<evidence type="ECO:0000313" key="2">
    <source>
        <dbReference type="EMBL" id="MBB4247629.1"/>
    </source>
</evidence>